<evidence type="ECO:0000256" key="1">
    <source>
        <dbReference type="SAM" id="Phobius"/>
    </source>
</evidence>
<name>A0A4C1YQ83_EUMVA</name>
<evidence type="ECO:0000313" key="3">
    <source>
        <dbReference type="Proteomes" id="UP000299102"/>
    </source>
</evidence>
<organism evidence="2 3">
    <name type="scientific">Eumeta variegata</name>
    <name type="common">Bagworm moth</name>
    <name type="synonym">Eumeta japonica</name>
    <dbReference type="NCBI Taxonomy" id="151549"/>
    <lineage>
        <taxon>Eukaryota</taxon>
        <taxon>Metazoa</taxon>
        <taxon>Ecdysozoa</taxon>
        <taxon>Arthropoda</taxon>
        <taxon>Hexapoda</taxon>
        <taxon>Insecta</taxon>
        <taxon>Pterygota</taxon>
        <taxon>Neoptera</taxon>
        <taxon>Endopterygota</taxon>
        <taxon>Lepidoptera</taxon>
        <taxon>Glossata</taxon>
        <taxon>Ditrysia</taxon>
        <taxon>Tineoidea</taxon>
        <taxon>Psychidae</taxon>
        <taxon>Oiketicinae</taxon>
        <taxon>Eumeta</taxon>
    </lineage>
</organism>
<dbReference type="Gene3D" id="1.20.1070.10">
    <property type="entry name" value="Rhodopsin 7-helix transmembrane proteins"/>
    <property type="match status" value="1"/>
</dbReference>
<keyword evidence="3" id="KW-1185">Reference proteome</keyword>
<reference evidence="2 3" key="1">
    <citation type="journal article" date="2019" name="Commun. Biol.">
        <title>The bagworm genome reveals a unique fibroin gene that provides high tensile strength.</title>
        <authorList>
            <person name="Kono N."/>
            <person name="Nakamura H."/>
            <person name="Ohtoshi R."/>
            <person name="Tomita M."/>
            <person name="Numata K."/>
            <person name="Arakawa K."/>
        </authorList>
    </citation>
    <scope>NUCLEOTIDE SEQUENCE [LARGE SCALE GENOMIC DNA]</scope>
</reference>
<feature type="transmembrane region" description="Helical" evidence="1">
    <location>
        <begin position="94"/>
        <end position="115"/>
    </location>
</feature>
<protein>
    <submittedName>
        <fullName evidence="2">Uncharacterized protein</fullName>
    </submittedName>
</protein>
<dbReference type="STRING" id="151549.A0A4C1YQ83"/>
<dbReference type="OrthoDB" id="5987936at2759"/>
<comment type="caution">
    <text evidence="2">The sequence shown here is derived from an EMBL/GenBank/DDBJ whole genome shotgun (WGS) entry which is preliminary data.</text>
</comment>
<accession>A0A4C1YQ83</accession>
<keyword evidence="1" id="KW-0472">Membrane</keyword>
<dbReference type="EMBL" id="BGZK01001376">
    <property type="protein sequence ID" value="GBP78611.1"/>
    <property type="molecule type" value="Genomic_DNA"/>
</dbReference>
<proteinExistence type="predicted"/>
<evidence type="ECO:0000313" key="2">
    <source>
        <dbReference type="EMBL" id="GBP78611.1"/>
    </source>
</evidence>
<gene>
    <name evidence="2" type="ORF">EVAR_65039_1</name>
</gene>
<keyword evidence="1" id="KW-0812">Transmembrane</keyword>
<keyword evidence="1" id="KW-1133">Transmembrane helix</keyword>
<dbReference type="AlphaFoldDB" id="A0A4C1YQ83"/>
<sequence length="150" mass="17392">MGMRISQCIKSFRSRLGNAVTRSPRRAGRGQERKQIVSCDRPARCRLIDVRVIEDCPELVVLTVVQMVPLRFELTYLQQCMATWSETSELTWHIIKLLFIYTIPLFFMTVAYYQIVKVLWRSNNVPGQAETMKLAPAEQSALFYCKSCLH</sequence>
<dbReference type="Proteomes" id="UP000299102">
    <property type="component" value="Unassembled WGS sequence"/>
</dbReference>
<dbReference type="SUPFAM" id="SSF81321">
    <property type="entry name" value="Family A G protein-coupled receptor-like"/>
    <property type="match status" value="1"/>
</dbReference>